<evidence type="ECO:0000313" key="5">
    <source>
        <dbReference type="Proteomes" id="UP000811246"/>
    </source>
</evidence>
<sequence>MGLEHQALTYKCITESMLVPSNLLIPIRKYLDSFEFSTFQGALMRPSTCRFLPLLTALDGSVWRTRGQ</sequence>
<gene>
    <name evidence="4" type="ORF">I3842_06G029600</name>
</gene>
<dbReference type="GO" id="GO:0005524">
    <property type="term" value="F:ATP binding"/>
    <property type="evidence" value="ECO:0007669"/>
    <property type="project" value="InterPro"/>
</dbReference>
<dbReference type="AlphaFoldDB" id="A0A922JH11"/>
<evidence type="ECO:0000259" key="3">
    <source>
        <dbReference type="PROSITE" id="PS51666"/>
    </source>
</evidence>
<evidence type="ECO:0000256" key="1">
    <source>
        <dbReference type="ARBA" id="ARBA00004123"/>
    </source>
</evidence>
<protein>
    <recommendedName>
        <fullName evidence="3">QLQ domain-containing protein</fullName>
    </recommendedName>
</protein>
<evidence type="ECO:0000256" key="2">
    <source>
        <dbReference type="ARBA" id="ARBA00023242"/>
    </source>
</evidence>
<keyword evidence="2" id="KW-0539">Nucleus</keyword>
<dbReference type="EMBL" id="CM031830">
    <property type="protein sequence ID" value="KAG6707390.1"/>
    <property type="molecule type" value="Genomic_DNA"/>
</dbReference>
<dbReference type="PROSITE" id="PS51666">
    <property type="entry name" value="QLQ"/>
    <property type="match status" value="1"/>
</dbReference>
<name>A0A922JH11_CARIL</name>
<accession>A0A922JH11</accession>
<comment type="subcellular location">
    <subcellularLocation>
        <location evidence="1">Nucleus</location>
    </subcellularLocation>
</comment>
<dbReference type="GO" id="GO:0005634">
    <property type="term" value="C:nucleus"/>
    <property type="evidence" value="ECO:0007669"/>
    <property type="project" value="UniProtKB-SubCell"/>
</dbReference>
<dbReference type="Proteomes" id="UP000811246">
    <property type="component" value="Chromosome 6"/>
</dbReference>
<evidence type="ECO:0000313" key="4">
    <source>
        <dbReference type="EMBL" id="KAG6707390.1"/>
    </source>
</evidence>
<comment type="caution">
    <text evidence="4">The sequence shown here is derived from an EMBL/GenBank/DDBJ whole genome shotgun (WGS) entry which is preliminary data.</text>
</comment>
<reference evidence="4" key="1">
    <citation type="submission" date="2021-01" db="EMBL/GenBank/DDBJ databases">
        <authorList>
            <person name="Lovell J.T."/>
            <person name="Bentley N."/>
            <person name="Bhattarai G."/>
            <person name="Jenkins J.W."/>
            <person name="Sreedasyam A."/>
            <person name="Alarcon Y."/>
            <person name="Bock C."/>
            <person name="Boston L."/>
            <person name="Carlson J."/>
            <person name="Cervantes K."/>
            <person name="Clermont K."/>
            <person name="Krom N."/>
            <person name="Kubenka K."/>
            <person name="Mamidi S."/>
            <person name="Mattison C."/>
            <person name="Monteros M."/>
            <person name="Pisani C."/>
            <person name="Plott C."/>
            <person name="Rajasekar S."/>
            <person name="Rhein H.S."/>
            <person name="Rohla C."/>
            <person name="Song M."/>
            <person name="Hilaire R.S."/>
            <person name="Shu S."/>
            <person name="Wells L."/>
            <person name="Wang X."/>
            <person name="Webber J."/>
            <person name="Heerema R.J."/>
            <person name="Klein P."/>
            <person name="Conner P."/>
            <person name="Grauke L."/>
            <person name="Grimwood J."/>
            <person name="Schmutz J."/>
            <person name="Randall J.J."/>
        </authorList>
    </citation>
    <scope>NUCLEOTIDE SEQUENCE</scope>
    <source>
        <tissue evidence="4">Leaf</tissue>
    </source>
</reference>
<feature type="domain" description="QLQ" evidence="3">
    <location>
        <begin position="1"/>
        <end position="29"/>
    </location>
</feature>
<organism evidence="4 5">
    <name type="scientific">Carya illinoinensis</name>
    <name type="common">Pecan</name>
    <dbReference type="NCBI Taxonomy" id="32201"/>
    <lineage>
        <taxon>Eukaryota</taxon>
        <taxon>Viridiplantae</taxon>
        <taxon>Streptophyta</taxon>
        <taxon>Embryophyta</taxon>
        <taxon>Tracheophyta</taxon>
        <taxon>Spermatophyta</taxon>
        <taxon>Magnoliopsida</taxon>
        <taxon>eudicotyledons</taxon>
        <taxon>Gunneridae</taxon>
        <taxon>Pentapetalae</taxon>
        <taxon>rosids</taxon>
        <taxon>fabids</taxon>
        <taxon>Fagales</taxon>
        <taxon>Juglandaceae</taxon>
        <taxon>Carya</taxon>
    </lineage>
</organism>
<proteinExistence type="predicted"/>
<dbReference type="GO" id="GO:0006355">
    <property type="term" value="P:regulation of DNA-templated transcription"/>
    <property type="evidence" value="ECO:0007669"/>
    <property type="project" value="InterPro"/>
</dbReference>
<dbReference type="GO" id="GO:0048731">
    <property type="term" value="P:system development"/>
    <property type="evidence" value="ECO:0007669"/>
    <property type="project" value="UniProtKB-ARBA"/>
</dbReference>
<dbReference type="InterPro" id="IPR014978">
    <property type="entry name" value="Gln-Leu-Gln_QLQ"/>
</dbReference>